<accession>A0AAE2D213</accession>
<protein>
    <submittedName>
        <fullName evidence="1">Uncharacterized protein</fullName>
    </submittedName>
</protein>
<proteinExistence type="predicted"/>
<dbReference type="AlphaFoldDB" id="A0AAE2D213"/>
<evidence type="ECO:0000313" key="1">
    <source>
        <dbReference type="EMBL" id="KAK4468311.1"/>
    </source>
</evidence>
<comment type="caution">
    <text evidence="1">The sequence shown here is derived from an EMBL/GenBank/DDBJ whole genome shotgun (WGS) entry which is preliminary data.</text>
</comment>
<dbReference type="EMBL" id="JALJAT010000007">
    <property type="protein sequence ID" value="KAK4468311.1"/>
    <property type="molecule type" value="Genomic_DNA"/>
</dbReference>
<dbReference type="Proteomes" id="UP001292079">
    <property type="component" value="Unassembled WGS sequence"/>
</dbReference>
<gene>
    <name evidence="1" type="ORF">MN116_008108</name>
</gene>
<sequence>QLLFILHFSTQNNIMKEAILKVKSTENQLNVLLDQLKANYSNEFEEINKYVNCSSSRLYGEKCAELMQVNLELLNSIEIMYKTPLPKTLENKIRLNKTLTNCTNAIKNFGNQTTLDDAIINKYIALYNYSYHSFKQYTLINTFTQLKPDIKQVDRPPPRTASIPKGIVFQRYKTQ</sequence>
<feature type="non-terminal residue" evidence="1">
    <location>
        <position position="1"/>
    </location>
</feature>
<reference evidence="1" key="1">
    <citation type="submission" date="2022-04" db="EMBL/GenBank/DDBJ databases">
        <authorList>
            <person name="Xu L."/>
            <person name="Lv Z."/>
        </authorList>
    </citation>
    <scope>NUCLEOTIDE SEQUENCE</scope>
    <source>
        <strain evidence="1">LV_2022a</strain>
    </source>
</reference>
<organism evidence="1 2">
    <name type="scientific">Schistosoma mekongi</name>
    <name type="common">Parasitic worm</name>
    <dbReference type="NCBI Taxonomy" id="38744"/>
    <lineage>
        <taxon>Eukaryota</taxon>
        <taxon>Metazoa</taxon>
        <taxon>Spiralia</taxon>
        <taxon>Lophotrochozoa</taxon>
        <taxon>Platyhelminthes</taxon>
        <taxon>Trematoda</taxon>
        <taxon>Digenea</taxon>
        <taxon>Strigeidida</taxon>
        <taxon>Schistosomatoidea</taxon>
        <taxon>Schistosomatidae</taxon>
        <taxon>Schistosoma</taxon>
    </lineage>
</organism>
<keyword evidence="2" id="KW-1185">Reference proteome</keyword>
<name>A0AAE2D213_SCHME</name>
<reference evidence="1" key="2">
    <citation type="journal article" date="2023" name="Infect Dis Poverty">
        <title>Chromosome-scale genome of the human blood fluke Schistosoma mekongi and its implications for public health.</title>
        <authorList>
            <person name="Zhou M."/>
            <person name="Xu L."/>
            <person name="Xu D."/>
            <person name="Chen W."/>
            <person name="Khan J."/>
            <person name="Hu Y."/>
            <person name="Huang H."/>
            <person name="Wei H."/>
            <person name="Zhang Y."/>
            <person name="Chusongsang P."/>
            <person name="Tanasarnprasert K."/>
            <person name="Hu X."/>
            <person name="Limpanont Y."/>
            <person name="Lv Z."/>
        </authorList>
    </citation>
    <scope>NUCLEOTIDE SEQUENCE</scope>
    <source>
        <strain evidence="1">LV_2022a</strain>
    </source>
</reference>
<evidence type="ECO:0000313" key="2">
    <source>
        <dbReference type="Proteomes" id="UP001292079"/>
    </source>
</evidence>